<organism evidence="1 2">
    <name type="scientific">Trichuris suis</name>
    <name type="common">pig whipworm</name>
    <dbReference type="NCBI Taxonomy" id="68888"/>
    <lineage>
        <taxon>Eukaryota</taxon>
        <taxon>Metazoa</taxon>
        <taxon>Ecdysozoa</taxon>
        <taxon>Nematoda</taxon>
        <taxon>Enoplea</taxon>
        <taxon>Dorylaimia</taxon>
        <taxon>Trichinellida</taxon>
        <taxon>Trichuridae</taxon>
        <taxon>Trichuris</taxon>
    </lineage>
</organism>
<evidence type="ECO:0000313" key="2">
    <source>
        <dbReference type="Proteomes" id="UP000030764"/>
    </source>
</evidence>
<keyword evidence="2" id="KW-1185">Reference proteome</keyword>
<dbReference type="EMBL" id="KL363467">
    <property type="protein sequence ID" value="KFD45532.1"/>
    <property type="molecule type" value="Genomic_DNA"/>
</dbReference>
<gene>
    <name evidence="1" type="ORF">M513_13591</name>
</gene>
<dbReference type="AlphaFoldDB" id="A0A085LKN6"/>
<reference evidence="1 2" key="1">
    <citation type="journal article" date="2014" name="Nat. Genet.">
        <title>Genome and transcriptome of the porcine whipworm Trichuris suis.</title>
        <authorList>
            <person name="Jex A.R."/>
            <person name="Nejsum P."/>
            <person name="Schwarz E.M."/>
            <person name="Hu L."/>
            <person name="Young N.D."/>
            <person name="Hall R.S."/>
            <person name="Korhonen P.K."/>
            <person name="Liao S."/>
            <person name="Thamsborg S."/>
            <person name="Xia J."/>
            <person name="Xu P."/>
            <person name="Wang S."/>
            <person name="Scheerlinck J.P."/>
            <person name="Hofmann A."/>
            <person name="Sternberg P.W."/>
            <person name="Wang J."/>
            <person name="Gasser R.B."/>
        </authorList>
    </citation>
    <scope>NUCLEOTIDE SEQUENCE [LARGE SCALE GENOMIC DNA]</scope>
    <source>
        <strain evidence="1">DCEP-RM93M</strain>
    </source>
</reference>
<proteinExistence type="predicted"/>
<sequence>MNLVNMVVEEFSSAEEAVAGSGPLAHMIFKWFIQGNLSGCKSGVNSADTTDVPVLRSLKYDFIPSCDCGTRRGQEVWSLASACYSSCYCQFVASCHFYLPKRLSGSEQIY</sequence>
<evidence type="ECO:0000313" key="1">
    <source>
        <dbReference type="EMBL" id="KFD45532.1"/>
    </source>
</evidence>
<protein>
    <submittedName>
        <fullName evidence="1">Uncharacterized protein</fullName>
    </submittedName>
</protein>
<name>A0A085LKN6_9BILA</name>
<accession>A0A085LKN6</accession>
<dbReference type="Proteomes" id="UP000030764">
    <property type="component" value="Unassembled WGS sequence"/>
</dbReference>